<dbReference type="HAMAP" id="MF_01080">
    <property type="entry name" value="TruB_bact"/>
    <property type="match status" value="1"/>
</dbReference>
<evidence type="ECO:0000259" key="8">
    <source>
        <dbReference type="Pfam" id="PF16198"/>
    </source>
</evidence>
<evidence type="ECO:0000313" key="9">
    <source>
        <dbReference type="EMBL" id="HEG90025.1"/>
    </source>
</evidence>
<dbReference type="CDD" id="cd02573">
    <property type="entry name" value="PseudoU_synth_EcTruB"/>
    <property type="match status" value="1"/>
</dbReference>
<evidence type="ECO:0000256" key="3">
    <source>
        <dbReference type="ARBA" id="ARBA00022694"/>
    </source>
</evidence>
<evidence type="ECO:0000259" key="7">
    <source>
        <dbReference type="Pfam" id="PF09157"/>
    </source>
</evidence>
<keyword evidence="3 5" id="KW-0819">tRNA processing</keyword>
<evidence type="ECO:0000256" key="4">
    <source>
        <dbReference type="ARBA" id="ARBA00023235"/>
    </source>
</evidence>
<dbReference type="InterPro" id="IPR002501">
    <property type="entry name" value="PsdUridine_synth_N"/>
</dbReference>
<dbReference type="SUPFAM" id="SSF88697">
    <property type="entry name" value="PUA domain-like"/>
    <property type="match status" value="1"/>
</dbReference>
<feature type="domain" description="Pseudouridine synthase II N-terminal" evidence="6">
    <location>
        <begin position="26"/>
        <end position="175"/>
    </location>
</feature>
<feature type="domain" description="tRNA pseudouridylate synthase B C-terminal" evidence="8">
    <location>
        <begin position="176"/>
        <end position="216"/>
    </location>
</feature>
<dbReference type="Pfam" id="PF01509">
    <property type="entry name" value="TruB_N"/>
    <property type="match status" value="1"/>
</dbReference>
<dbReference type="PANTHER" id="PTHR13767">
    <property type="entry name" value="TRNA-PSEUDOURIDINE SYNTHASE"/>
    <property type="match status" value="1"/>
</dbReference>
<dbReference type="Gene3D" id="3.30.2350.10">
    <property type="entry name" value="Pseudouridine synthase"/>
    <property type="match status" value="1"/>
</dbReference>
<evidence type="ECO:0000259" key="6">
    <source>
        <dbReference type="Pfam" id="PF01509"/>
    </source>
</evidence>
<comment type="caution">
    <text evidence="9">The sequence shown here is derived from an EMBL/GenBank/DDBJ whole genome shotgun (WGS) entry which is preliminary data.</text>
</comment>
<dbReference type="InterPro" id="IPR032819">
    <property type="entry name" value="TruB_C"/>
</dbReference>
<evidence type="ECO:0000256" key="1">
    <source>
        <dbReference type="ARBA" id="ARBA00000385"/>
    </source>
</evidence>
<dbReference type="InterPro" id="IPR020103">
    <property type="entry name" value="PsdUridine_synth_cat_dom_sf"/>
</dbReference>
<dbReference type="InterPro" id="IPR015240">
    <property type="entry name" value="tRNA_sdUridine_synth_fam1_C"/>
</dbReference>
<keyword evidence="4 5" id="KW-0413">Isomerase</keyword>
<dbReference type="AlphaFoldDB" id="A0A831X7E3"/>
<organism evidence="9">
    <name type="scientific">Thermorudis peleae</name>
    <dbReference type="NCBI Taxonomy" id="1382356"/>
    <lineage>
        <taxon>Bacteria</taxon>
        <taxon>Pseudomonadati</taxon>
        <taxon>Thermomicrobiota</taxon>
        <taxon>Thermomicrobia</taxon>
        <taxon>Thermomicrobia incertae sedis</taxon>
        <taxon>Thermorudis</taxon>
    </lineage>
</organism>
<dbReference type="InterPro" id="IPR015947">
    <property type="entry name" value="PUA-like_sf"/>
</dbReference>
<dbReference type="GO" id="GO:0003723">
    <property type="term" value="F:RNA binding"/>
    <property type="evidence" value="ECO:0007669"/>
    <property type="project" value="InterPro"/>
</dbReference>
<evidence type="ECO:0000256" key="5">
    <source>
        <dbReference type="HAMAP-Rule" id="MF_01080"/>
    </source>
</evidence>
<dbReference type="EMBL" id="DSIY01000026">
    <property type="protein sequence ID" value="HEG90025.1"/>
    <property type="molecule type" value="Genomic_DNA"/>
</dbReference>
<dbReference type="Pfam" id="PF16198">
    <property type="entry name" value="TruB_C_2"/>
    <property type="match status" value="1"/>
</dbReference>
<accession>A0A831X7E3</accession>
<dbReference type="NCBIfam" id="TIGR00431">
    <property type="entry name" value="TruB"/>
    <property type="match status" value="1"/>
</dbReference>
<feature type="domain" description="tRNA pseudouridine synthase II TruB subfamily 1 C-terminal" evidence="7">
    <location>
        <begin position="238"/>
        <end position="284"/>
    </location>
</feature>
<sequence>MTAAHGLLIIDKPRGWTSHDLVNWVRRRLREKRVGHGGTLDPAAEGVLIIAVGQATRLTSFLQDASKQYLAHVVLGVSSTTDDLEGDVVQTTELSTPPAREDVERVVSRFEGEIEQVPPAFSAIKVGGRPLYRRSRAGEVVTVAPRRVVIHRLQLLHFAYPDVVLAIDCGKGVYVRSLARDLGAALGTGAYLHGLIRTRVGPFTLADAWSLDELEPLLSIETWREIAWHPDSALAEFPALVLSPGQANAWYHGAPVRRPGPLPDQSLARVYALDGRWLGIARYQHAREQWSPAMVVTDRLE</sequence>
<dbReference type="Pfam" id="PF09157">
    <property type="entry name" value="TruB-C_2"/>
    <property type="match status" value="1"/>
</dbReference>
<dbReference type="PANTHER" id="PTHR13767:SF2">
    <property type="entry name" value="PSEUDOURIDYLATE SYNTHASE TRUB1"/>
    <property type="match status" value="1"/>
</dbReference>
<name>A0A831X7E3_9BACT</name>
<feature type="active site" description="Nucleophile" evidence="5">
    <location>
        <position position="41"/>
    </location>
</feature>
<dbReference type="EC" id="5.4.99.25" evidence="5"/>
<reference evidence="9" key="1">
    <citation type="journal article" date="2020" name="mSystems">
        <title>Genome- and Community-Level Interaction Insights into Carbon Utilization and Element Cycling Functions of Hydrothermarchaeota in Hydrothermal Sediment.</title>
        <authorList>
            <person name="Zhou Z."/>
            <person name="Liu Y."/>
            <person name="Xu W."/>
            <person name="Pan J."/>
            <person name="Luo Z.H."/>
            <person name="Li M."/>
        </authorList>
    </citation>
    <scope>NUCLEOTIDE SEQUENCE [LARGE SCALE GENOMIC DNA]</scope>
    <source>
        <strain evidence="9">SpSt-210</strain>
    </source>
</reference>
<comment type="function">
    <text evidence="5">Responsible for synthesis of pseudouridine from uracil-55 in the psi GC loop of transfer RNAs.</text>
</comment>
<dbReference type="SUPFAM" id="SSF55120">
    <property type="entry name" value="Pseudouridine synthase"/>
    <property type="match status" value="1"/>
</dbReference>
<dbReference type="InterPro" id="IPR014780">
    <property type="entry name" value="tRNA_psdUridine_synth_TruB"/>
</dbReference>
<dbReference type="GO" id="GO:1990481">
    <property type="term" value="P:mRNA pseudouridine synthesis"/>
    <property type="evidence" value="ECO:0007669"/>
    <property type="project" value="TreeGrafter"/>
</dbReference>
<dbReference type="GO" id="GO:0031119">
    <property type="term" value="P:tRNA pseudouridine synthesis"/>
    <property type="evidence" value="ECO:0007669"/>
    <property type="project" value="UniProtKB-UniRule"/>
</dbReference>
<protein>
    <recommendedName>
        <fullName evidence="5">tRNA pseudouridine synthase B</fullName>
        <ecNumber evidence="5">5.4.99.25</ecNumber>
    </recommendedName>
    <alternativeName>
        <fullName evidence="5">tRNA pseudouridine(55) synthase</fullName>
        <shortName evidence="5">Psi55 synthase</shortName>
    </alternativeName>
    <alternativeName>
        <fullName evidence="5">tRNA pseudouridylate synthase</fullName>
    </alternativeName>
    <alternativeName>
        <fullName evidence="5">tRNA-uridine isomerase</fullName>
    </alternativeName>
</protein>
<comment type="similarity">
    <text evidence="2 5">Belongs to the pseudouridine synthase TruB family. Type 1 subfamily.</text>
</comment>
<proteinExistence type="inferred from homology"/>
<gene>
    <name evidence="5 9" type="primary">truB</name>
    <name evidence="9" type="ORF">ENP34_01055</name>
</gene>
<dbReference type="GO" id="GO:0160148">
    <property type="term" value="F:tRNA pseudouridine(55) synthase activity"/>
    <property type="evidence" value="ECO:0007669"/>
    <property type="project" value="UniProtKB-EC"/>
</dbReference>
<evidence type="ECO:0000256" key="2">
    <source>
        <dbReference type="ARBA" id="ARBA00005642"/>
    </source>
</evidence>
<comment type="catalytic activity">
    <reaction evidence="1 5">
        <text>uridine(55) in tRNA = pseudouridine(55) in tRNA</text>
        <dbReference type="Rhea" id="RHEA:42532"/>
        <dbReference type="Rhea" id="RHEA-COMP:10101"/>
        <dbReference type="Rhea" id="RHEA-COMP:10102"/>
        <dbReference type="ChEBI" id="CHEBI:65314"/>
        <dbReference type="ChEBI" id="CHEBI:65315"/>
        <dbReference type="EC" id="5.4.99.25"/>
    </reaction>
</comment>